<dbReference type="InterPro" id="IPR051010">
    <property type="entry name" value="BCAA_transport"/>
</dbReference>
<protein>
    <recommendedName>
        <fullName evidence="4">Leucine-binding protein domain-containing protein</fullName>
    </recommendedName>
</protein>
<evidence type="ECO:0000256" key="3">
    <source>
        <dbReference type="SAM" id="SignalP"/>
    </source>
</evidence>
<gene>
    <name evidence="5" type="ORF">DBZ36_16400</name>
</gene>
<comment type="caution">
    <text evidence="5">The sequence shown here is derived from an EMBL/GenBank/DDBJ whole genome shotgun (WGS) entry which is preliminary data.</text>
</comment>
<dbReference type="CDD" id="cd19979">
    <property type="entry name" value="PBP1_ABC_ligand_binding-like"/>
    <property type="match status" value="1"/>
</dbReference>
<dbReference type="Proteomes" id="UP000286482">
    <property type="component" value="Unassembled WGS sequence"/>
</dbReference>
<feature type="chain" id="PRO_5019169755" description="Leucine-binding protein domain-containing protein" evidence="3">
    <location>
        <begin position="22"/>
        <end position="406"/>
    </location>
</feature>
<comment type="similarity">
    <text evidence="1">Belongs to the leucine-binding protein family.</text>
</comment>
<name>A0A420E6V0_9ALTE</name>
<organism evidence="5 6">
    <name type="scientific">Alginatibacterium sediminis</name>
    <dbReference type="NCBI Taxonomy" id="2164068"/>
    <lineage>
        <taxon>Bacteria</taxon>
        <taxon>Pseudomonadati</taxon>
        <taxon>Pseudomonadota</taxon>
        <taxon>Gammaproteobacteria</taxon>
        <taxon>Alteromonadales</taxon>
        <taxon>Alteromonadaceae</taxon>
        <taxon>Alginatibacterium</taxon>
    </lineage>
</organism>
<dbReference type="Pfam" id="PF13458">
    <property type="entry name" value="Peripla_BP_6"/>
    <property type="match status" value="1"/>
</dbReference>
<evidence type="ECO:0000313" key="5">
    <source>
        <dbReference type="EMBL" id="RKF14251.1"/>
    </source>
</evidence>
<feature type="signal peptide" evidence="3">
    <location>
        <begin position="1"/>
        <end position="21"/>
    </location>
</feature>
<dbReference type="Gene3D" id="3.40.50.2300">
    <property type="match status" value="2"/>
</dbReference>
<evidence type="ECO:0000259" key="4">
    <source>
        <dbReference type="Pfam" id="PF13458"/>
    </source>
</evidence>
<dbReference type="EMBL" id="RAQO01000009">
    <property type="protein sequence ID" value="RKF14251.1"/>
    <property type="molecule type" value="Genomic_DNA"/>
</dbReference>
<accession>A0A420E6V0</accession>
<evidence type="ECO:0000256" key="2">
    <source>
        <dbReference type="ARBA" id="ARBA00022729"/>
    </source>
</evidence>
<evidence type="ECO:0000313" key="6">
    <source>
        <dbReference type="Proteomes" id="UP000286482"/>
    </source>
</evidence>
<dbReference type="RefSeq" id="WP_120356062.1">
    <property type="nucleotide sequence ID" value="NZ_RAQO01000009.1"/>
</dbReference>
<dbReference type="SUPFAM" id="SSF53822">
    <property type="entry name" value="Periplasmic binding protein-like I"/>
    <property type="match status" value="1"/>
</dbReference>
<dbReference type="InterPro" id="IPR028081">
    <property type="entry name" value="Leu-bd"/>
</dbReference>
<dbReference type="PANTHER" id="PTHR30483">
    <property type="entry name" value="LEUCINE-SPECIFIC-BINDING PROTEIN"/>
    <property type="match status" value="1"/>
</dbReference>
<dbReference type="AlphaFoldDB" id="A0A420E6V0"/>
<dbReference type="PANTHER" id="PTHR30483:SF6">
    <property type="entry name" value="PERIPLASMIC BINDING PROTEIN OF ABC TRANSPORTER FOR NATURAL AMINO ACIDS"/>
    <property type="match status" value="1"/>
</dbReference>
<dbReference type="OrthoDB" id="9147078at2"/>
<keyword evidence="6" id="KW-1185">Reference proteome</keyword>
<evidence type="ECO:0000256" key="1">
    <source>
        <dbReference type="ARBA" id="ARBA00010062"/>
    </source>
</evidence>
<dbReference type="InterPro" id="IPR028082">
    <property type="entry name" value="Peripla_BP_I"/>
</dbReference>
<sequence>MRRIIFLALLSALLNHGFVSASAPLVIYLEADRTHHQASAISIEQGFKTAFSEVNNTIQGYPVEFLVLDHRANASRSYKNMQSFAADPQALAFVAGLHSTPLLKYRDYINKNQLLTLVPWAAGGPITRASDDQNSIFRLSIDDTKVGGFLVDYALNTKQCQRPKLLLEHTPWGQSNAENMSNSLLEQGRPKPQISWFQWGINETDARITLRTIINEGADCVLLVANSAEGEVIVRAMSKLQRDKRLPIISHWGITGGSFTDNVSITERESVDLSFVQSCFSFLAPQLNDFSKSVFTQASILFDEINQENDIKAPVGFIHAYDLAKVFISAMNQVELVDDNKVNQLALIKALENLNATTQGLIKNYQRPFRPYRVDDPDAHEALNQNDYCIAHFNNSGDTLVQSKEE</sequence>
<reference evidence="5 6" key="1">
    <citation type="submission" date="2018-09" db="EMBL/GenBank/DDBJ databases">
        <authorList>
            <person name="Wang Z."/>
        </authorList>
    </citation>
    <scope>NUCLEOTIDE SEQUENCE [LARGE SCALE GENOMIC DNA]</scope>
    <source>
        <strain evidence="5 6">ALS 81</strain>
    </source>
</reference>
<keyword evidence="2 3" id="KW-0732">Signal</keyword>
<feature type="domain" description="Leucine-binding protein" evidence="4">
    <location>
        <begin position="38"/>
        <end position="355"/>
    </location>
</feature>
<proteinExistence type="inferred from homology"/>